<dbReference type="GO" id="GO:0016020">
    <property type="term" value="C:membrane"/>
    <property type="evidence" value="ECO:0007669"/>
    <property type="project" value="UniProtKB-SubCell"/>
</dbReference>
<keyword evidence="6 8" id="KW-0472">Membrane</keyword>
<dbReference type="PANTHER" id="PTHR43867">
    <property type="entry name" value="CELLULOSE SYNTHASE CATALYTIC SUBUNIT A [UDP-FORMING]"/>
    <property type="match status" value="1"/>
</dbReference>
<keyword evidence="4 8" id="KW-0812">Transmembrane</keyword>
<feature type="region of interest" description="Disordered" evidence="7">
    <location>
        <begin position="632"/>
        <end position="664"/>
    </location>
</feature>
<feature type="compositionally biased region" description="Gly residues" evidence="7">
    <location>
        <begin position="652"/>
        <end position="664"/>
    </location>
</feature>
<dbReference type="Proteomes" id="UP000644699">
    <property type="component" value="Unassembled WGS sequence"/>
</dbReference>
<evidence type="ECO:0000256" key="5">
    <source>
        <dbReference type="ARBA" id="ARBA00022989"/>
    </source>
</evidence>
<keyword evidence="11" id="KW-1185">Reference proteome</keyword>
<dbReference type="EMBL" id="BMIQ01000001">
    <property type="protein sequence ID" value="GGD94757.1"/>
    <property type="molecule type" value="Genomic_DNA"/>
</dbReference>
<feature type="transmembrane region" description="Helical" evidence="8">
    <location>
        <begin position="227"/>
        <end position="251"/>
    </location>
</feature>
<dbReference type="AlphaFoldDB" id="A0A916ZGS4"/>
<feature type="transmembrane region" description="Helical" evidence="8">
    <location>
        <begin position="526"/>
        <end position="557"/>
    </location>
</feature>
<dbReference type="GO" id="GO:0016757">
    <property type="term" value="F:glycosyltransferase activity"/>
    <property type="evidence" value="ECO:0007669"/>
    <property type="project" value="UniProtKB-KW"/>
</dbReference>
<keyword evidence="3 10" id="KW-0808">Transferase</keyword>
<accession>A0A916ZGS4</accession>
<protein>
    <submittedName>
        <fullName evidence="10">Glycosyl transferase</fullName>
    </submittedName>
</protein>
<keyword evidence="5 8" id="KW-1133">Transmembrane helix</keyword>
<evidence type="ECO:0000256" key="2">
    <source>
        <dbReference type="ARBA" id="ARBA00022676"/>
    </source>
</evidence>
<evidence type="ECO:0000313" key="11">
    <source>
        <dbReference type="Proteomes" id="UP000644699"/>
    </source>
</evidence>
<feature type="compositionally biased region" description="Basic and acidic residues" evidence="7">
    <location>
        <begin position="640"/>
        <end position="651"/>
    </location>
</feature>
<evidence type="ECO:0000256" key="3">
    <source>
        <dbReference type="ARBA" id="ARBA00022679"/>
    </source>
</evidence>
<evidence type="ECO:0000256" key="7">
    <source>
        <dbReference type="SAM" id="MobiDB-lite"/>
    </source>
</evidence>
<feature type="transmembrane region" description="Helical" evidence="8">
    <location>
        <begin position="569"/>
        <end position="591"/>
    </location>
</feature>
<dbReference type="InterPro" id="IPR001173">
    <property type="entry name" value="Glyco_trans_2-like"/>
</dbReference>
<comment type="caution">
    <text evidence="10">The sequence shown here is derived from an EMBL/GenBank/DDBJ whole genome shotgun (WGS) entry which is preliminary data.</text>
</comment>
<dbReference type="SUPFAM" id="SSF53448">
    <property type="entry name" value="Nucleotide-diphospho-sugar transferases"/>
    <property type="match status" value="1"/>
</dbReference>
<dbReference type="Gene3D" id="3.90.550.10">
    <property type="entry name" value="Spore Coat Polysaccharide Biosynthesis Protein SpsA, Chain A"/>
    <property type="match status" value="1"/>
</dbReference>
<dbReference type="Pfam" id="PF13632">
    <property type="entry name" value="Glyco_trans_2_3"/>
    <property type="match status" value="1"/>
</dbReference>
<reference evidence="10" key="2">
    <citation type="submission" date="2020-09" db="EMBL/GenBank/DDBJ databases">
        <authorList>
            <person name="Sun Q."/>
            <person name="Zhou Y."/>
        </authorList>
    </citation>
    <scope>NUCLEOTIDE SEQUENCE</scope>
    <source>
        <strain evidence="10">CGMCC 1.15367</strain>
    </source>
</reference>
<evidence type="ECO:0000256" key="6">
    <source>
        <dbReference type="ARBA" id="ARBA00023136"/>
    </source>
</evidence>
<gene>
    <name evidence="10" type="ORF">GCM10011390_11910</name>
</gene>
<dbReference type="InterPro" id="IPR029044">
    <property type="entry name" value="Nucleotide-diphossugar_trans"/>
</dbReference>
<keyword evidence="2" id="KW-0328">Glycosyltransferase</keyword>
<sequence>MREQSEATGFPSIALPYGFGLPSDKHDAADGRESPAFLAEMPRSPLDRVLALLALDPAAVAAAKLARLRNGTDLGAELVAARRIGEAQLAAAIATVLRLERMEAEPAELRFVGEEGPAARLIRVLAPEGERLALVAPRLEDIARLESVLAARPGLYAMLRIATPSELFALHAARTEAARAEAACLSLSRAAPDFSARQTTTGPQGFVAGLAPALLTSLPTWSTALRLLHVVLLALFLGGIALRLGAALSLLRRQGRQERSPLMALAAMGAMPRYSLLVALRNETRDCVAGLVAALDRLDWPRAKLQILMVCEADDPATVAHVRDAIADRRGFFLVETPPAPPRTKPKALNFALPLATGEIVALFDAEDRPNPSQLRAAWEAFETSGADLACVQAPLVVTNGDRGWLPAQFAIEYRVLFGALLPWLARHRLPLPLGGTSNHFRQAALRAVGAWDSHNVTEDADLGMRLARFGYRTAMIAPPTFEEAPERWRDWRNQRTRWMKGWMQSWLVHMRRPHRLARDLGMRDVLVFQLLFAGMIASGLAHAATLPLVLVTVLILAGGTEVGGADALLFGLDVVALALGHGAYAMLALGTSEAGDGTARRLWSLPAYWLLIGLATLRALGQLGRNPQLWEKTPHGSAARRDASPAEKARGGTGTGRGAGLLR</sequence>
<proteinExistence type="predicted"/>
<evidence type="ECO:0000313" key="10">
    <source>
        <dbReference type="EMBL" id="GGD94757.1"/>
    </source>
</evidence>
<dbReference type="PANTHER" id="PTHR43867:SF2">
    <property type="entry name" value="CELLULOSE SYNTHASE CATALYTIC SUBUNIT A [UDP-FORMING]"/>
    <property type="match status" value="1"/>
</dbReference>
<feature type="domain" description="Glycosyltransferase 2-like" evidence="9">
    <location>
        <begin position="360"/>
        <end position="549"/>
    </location>
</feature>
<evidence type="ECO:0000256" key="4">
    <source>
        <dbReference type="ARBA" id="ARBA00022692"/>
    </source>
</evidence>
<feature type="transmembrane region" description="Helical" evidence="8">
    <location>
        <begin position="603"/>
        <end position="622"/>
    </location>
</feature>
<evidence type="ECO:0000256" key="8">
    <source>
        <dbReference type="SAM" id="Phobius"/>
    </source>
</evidence>
<comment type="subcellular location">
    <subcellularLocation>
        <location evidence="1">Membrane</location>
        <topology evidence="1">Multi-pass membrane protein</topology>
    </subcellularLocation>
</comment>
<dbReference type="InterPro" id="IPR050321">
    <property type="entry name" value="Glycosyltr_2/OpgH_subfam"/>
</dbReference>
<evidence type="ECO:0000259" key="9">
    <source>
        <dbReference type="Pfam" id="PF13632"/>
    </source>
</evidence>
<reference evidence="10" key="1">
    <citation type="journal article" date="2014" name="Int. J. Syst. Evol. Microbiol.">
        <title>Complete genome sequence of Corynebacterium casei LMG S-19264T (=DSM 44701T), isolated from a smear-ripened cheese.</title>
        <authorList>
            <consortium name="US DOE Joint Genome Institute (JGI-PGF)"/>
            <person name="Walter F."/>
            <person name="Albersmeier A."/>
            <person name="Kalinowski J."/>
            <person name="Ruckert C."/>
        </authorList>
    </citation>
    <scope>NUCLEOTIDE SEQUENCE</scope>
    <source>
        <strain evidence="10">CGMCC 1.15367</strain>
    </source>
</reference>
<evidence type="ECO:0000256" key="1">
    <source>
        <dbReference type="ARBA" id="ARBA00004141"/>
    </source>
</evidence>
<organism evidence="10 11">
    <name type="scientific">Aureimonas endophytica</name>
    <dbReference type="NCBI Taxonomy" id="2027858"/>
    <lineage>
        <taxon>Bacteria</taxon>
        <taxon>Pseudomonadati</taxon>
        <taxon>Pseudomonadota</taxon>
        <taxon>Alphaproteobacteria</taxon>
        <taxon>Hyphomicrobiales</taxon>
        <taxon>Aurantimonadaceae</taxon>
        <taxon>Aureimonas</taxon>
    </lineage>
</organism>
<name>A0A916ZGS4_9HYPH</name>